<evidence type="ECO:0000313" key="1">
    <source>
        <dbReference type="EMBL" id="MBW84366.1"/>
    </source>
</evidence>
<organism evidence="1">
    <name type="scientific">Rhizophora mucronata</name>
    <name type="common">Asiatic mangrove</name>
    <dbReference type="NCBI Taxonomy" id="61149"/>
    <lineage>
        <taxon>Eukaryota</taxon>
        <taxon>Viridiplantae</taxon>
        <taxon>Streptophyta</taxon>
        <taxon>Embryophyta</taxon>
        <taxon>Tracheophyta</taxon>
        <taxon>Spermatophyta</taxon>
        <taxon>Magnoliopsida</taxon>
        <taxon>eudicotyledons</taxon>
        <taxon>Gunneridae</taxon>
        <taxon>Pentapetalae</taxon>
        <taxon>rosids</taxon>
        <taxon>fabids</taxon>
        <taxon>Malpighiales</taxon>
        <taxon>Rhizophoraceae</taxon>
        <taxon>Rhizophora</taxon>
    </lineage>
</organism>
<accession>A0A2P2IT29</accession>
<protein>
    <submittedName>
        <fullName evidence="1">Uncharacterized protein</fullName>
    </submittedName>
</protein>
<name>A0A2P2IT29_RHIMU</name>
<dbReference type="AlphaFoldDB" id="A0A2P2IT29"/>
<sequence>MCVLRIRKIYYDCIQLCHRFIKGCLVYFYVDHAQHITNKFLLLT</sequence>
<reference evidence="1" key="1">
    <citation type="submission" date="2018-02" db="EMBL/GenBank/DDBJ databases">
        <title>Rhizophora mucronata_Transcriptome.</title>
        <authorList>
            <person name="Meera S.P."/>
            <person name="Sreeshan A."/>
            <person name="Augustine A."/>
        </authorList>
    </citation>
    <scope>NUCLEOTIDE SEQUENCE</scope>
    <source>
        <tissue evidence="1">Leaf</tissue>
    </source>
</reference>
<dbReference type="EMBL" id="GGEC01003883">
    <property type="protein sequence ID" value="MBW84366.1"/>
    <property type="molecule type" value="Transcribed_RNA"/>
</dbReference>
<proteinExistence type="predicted"/>